<dbReference type="AlphaFoldDB" id="A0A6N7PVR7"/>
<dbReference type="RefSeq" id="WP_153822881.1">
    <property type="nucleotide sequence ID" value="NZ_WJIE01000010.1"/>
</dbReference>
<keyword evidence="2" id="KW-1185">Reference proteome</keyword>
<sequence length="245" mass="26366">MAAPSFAHVPEEGFKSFAQELSQGAWALIDTKPYAGPGDTKAKSLGDAPLLVTCKLRLTWVIAELVSARGGADSAQAADDAWDSAQRRGQSLLHAATLDPSPDRRAAATRLQKALMKGTGTAQTKLRYQQEVDYGRTQLSLANEPQNAADIDLLGLGGWLVEVEQATESLAEAIGYEQGTGRRPFQRRRAALSACSTNFVVVENELAWALRHGDEADHKRVSALLESLHGLARRYPPPAPAKPEA</sequence>
<dbReference type="Proteomes" id="UP000440224">
    <property type="component" value="Unassembled WGS sequence"/>
</dbReference>
<evidence type="ECO:0000313" key="2">
    <source>
        <dbReference type="Proteomes" id="UP000440224"/>
    </source>
</evidence>
<dbReference type="OrthoDB" id="5505387at2"/>
<protein>
    <submittedName>
        <fullName evidence="1">Uncharacterized protein</fullName>
    </submittedName>
</protein>
<proteinExistence type="predicted"/>
<dbReference type="EMBL" id="WJIE01000010">
    <property type="protein sequence ID" value="MRG96073.1"/>
    <property type="molecule type" value="Genomic_DNA"/>
</dbReference>
<comment type="caution">
    <text evidence="1">The sequence shown here is derived from an EMBL/GenBank/DDBJ whole genome shotgun (WGS) entry which is preliminary data.</text>
</comment>
<gene>
    <name evidence="1" type="ORF">GF068_29750</name>
</gene>
<name>A0A6N7PVR7_9BACT</name>
<evidence type="ECO:0000313" key="1">
    <source>
        <dbReference type="EMBL" id="MRG96073.1"/>
    </source>
</evidence>
<reference evidence="1 2" key="1">
    <citation type="submission" date="2019-10" db="EMBL/GenBank/DDBJ databases">
        <title>A soil myxobacterium in the family Polyangiaceae.</title>
        <authorList>
            <person name="Li Y."/>
            <person name="Wang J."/>
        </authorList>
    </citation>
    <scope>NUCLEOTIDE SEQUENCE [LARGE SCALE GENOMIC DNA]</scope>
    <source>
        <strain evidence="1 2">DSM 14734</strain>
    </source>
</reference>
<organism evidence="1 2">
    <name type="scientific">Polyangium spumosum</name>
    <dbReference type="NCBI Taxonomy" id="889282"/>
    <lineage>
        <taxon>Bacteria</taxon>
        <taxon>Pseudomonadati</taxon>
        <taxon>Myxococcota</taxon>
        <taxon>Polyangia</taxon>
        <taxon>Polyangiales</taxon>
        <taxon>Polyangiaceae</taxon>
        <taxon>Polyangium</taxon>
    </lineage>
</organism>
<accession>A0A6N7PVR7</accession>